<dbReference type="PANTHER" id="PTHR34203">
    <property type="entry name" value="METHYLTRANSFERASE, FKBM FAMILY PROTEIN"/>
    <property type="match status" value="1"/>
</dbReference>
<dbReference type="EMBL" id="SISF01000034">
    <property type="protein sequence ID" value="TBN08219.1"/>
    <property type="molecule type" value="Genomic_DNA"/>
</dbReference>
<dbReference type="InterPro" id="IPR052514">
    <property type="entry name" value="SAM-dependent_MTase"/>
</dbReference>
<sequence length="281" mass="31971">MSCSGQQAASQGAILKRYIRFLIYVVRNFVIANRRFVRLAPFERGKIPFYDKRTKRFLHVSVRDHIDSITADQVFTDSDYELRFLSRYDELVAFYERTLSQNKTPLIIDCGANIGCSALFFAREFPAAKLVAVEPERNNVEMIRKNCASLNNVIAVNKAVGSTDGLVTIADPHCDNNAFRMTREPDGKGDIPVTSIESLLSDYDQYVPFIIKIDIEGFEEDLFSANTGWLEKFPLMIIETHDWLLPRQANSSNFLKVISATGRDFMHRSANVFSISNTIEM</sequence>
<name>A0ABY1Y283_9HYPH</name>
<keyword evidence="2" id="KW-0808">Transferase</keyword>
<reference evidence="2 3" key="1">
    <citation type="submission" date="2019-02" db="EMBL/GenBank/DDBJ databases">
        <title>Current taxonomic status of genus Agrobacterium and description of Agrobacterium cavarae sp. nov. isolated from maize roots.</title>
        <authorList>
            <person name="Flores-Felix J.D."/>
            <person name="Menendez E."/>
            <person name="Ramirez-Bahena M.H."/>
            <person name="Garcia-Fraile P."/>
            <person name="Velazquez E."/>
        </authorList>
    </citation>
    <scope>NUCLEOTIDE SEQUENCE [LARGE SCALE GENOMIC DNA]</scope>
    <source>
        <strain evidence="2 3">RZME10</strain>
    </source>
</reference>
<dbReference type="GO" id="GO:0032259">
    <property type="term" value="P:methylation"/>
    <property type="evidence" value="ECO:0007669"/>
    <property type="project" value="UniProtKB-KW"/>
</dbReference>
<dbReference type="InterPro" id="IPR029063">
    <property type="entry name" value="SAM-dependent_MTases_sf"/>
</dbReference>
<dbReference type="Pfam" id="PF05050">
    <property type="entry name" value="Methyltransf_21"/>
    <property type="match status" value="1"/>
</dbReference>
<dbReference type="PANTHER" id="PTHR34203:SF15">
    <property type="entry name" value="SLL1173 PROTEIN"/>
    <property type="match status" value="1"/>
</dbReference>
<dbReference type="GO" id="GO:0008168">
    <property type="term" value="F:methyltransferase activity"/>
    <property type="evidence" value="ECO:0007669"/>
    <property type="project" value="UniProtKB-KW"/>
</dbReference>
<gene>
    <name evidence="2" type="ORF">EYC79_22070</name>
</gene>
<evidence type="ECO:0000313" key="2">
    <source>
        <dbReference type="EMBL" id="TBN08219.1"/>
    </source>
</evidence>
<proteinExistence type="predicted"/>
<dbReference type="Proteomes" id="UP000294239">
    <property type="component" value="Unassembled WGS sequence"/>
</dbReference>
<evidence type="ECO:0000313" key="3">
    <source>
        <dbReference type="Proteomes" id="UP000294239"/>
    </source>
</evidence>
<organism evidence="2 3">
    <name type="scientific">Agrobacterium cavarae</name>
    <dbReference type="NCBI Taxonomy" id="2528239"/>
    <lineage>
        <taxon>Bacteria</taxon>
        <taxon>Pseudomonadati</taxon>
        <taxon>Pseudomonadota</taxon>
        <taxon>Alphaproteobacteria</taxon>
        <taxon>Hyphomicrobiales</taxon>
        <taxon>Rhizobiaceae</taxon>
        <taxon>Rhizobium/Agrobacterium group</taxon>
        <taxon>Agrobacterium</taxon>
    </lineage>
</organism>
<dbReference type="NCBIfam" id="TIGR01444">
    <property type="entry name" value="fkbM_fam"/>
    <property type="match status" value="1"/>
</dbReference>
<protein>
    <submittedName>
        <fullName evidence="2">FkbM family methyltransferase</fullName>
    </submittedName>
</protein>
<accession>A0ABY1Y283</accession>
<dbReference type="SUPFAM" id="SSF53335">
    <property type="entry name" value="S-adenosyl-L-methionine-dependent methyltransferases"/>
    <property type="match status" value="1"/>
</dbReference>
<keyword evidence="3" id="KW-1185">Reference proteome</keyword>
<evidence type="ECO:0000259" key="1">
    <source>
        <dbReference type="Pfam" id="PF05050"/>
    </source>
</evidence>
<dbReference type="InterPro" id="IPR006342">
    <property type="entry name" value="FkbM_mtfrase"/>
</dbReference>
<feature type="domain" description="Methyltransferase FkbM" evidence="1">
    <location>
        <begin position="109"/>
        <end position="249"/>
    </location>
</feature>
<keyword evidence="2" id="KW-0489">Methyltransferase</keyword>
<dbReference type="Gene3D" id="3.40.50.150">
    <property type="entry name" value="Vaccinia Virus protein VP39"/>
    <property type="match status" value="1"/>
</dbReference>
<comment type="caution">
    <text evidence="2">The sequence shown here is derived from an EMBL/GenBank/DDBJ whole genome shotgun (WGS) entry which is preliminary data.</text>
</comment>